<organism evidence="1">
    <name type="scientific">Bacteroides intestinalis</name>
    <dbReference type="NCBI Taxonomy" id="329854"/>
    <lineage>
        <taxon>Bacteria</taxon>
        <taxon>Pseudomonadati</taxon>
        <taxon>Bacteroidota</taxon>
        <taxon>Bacteroidia</taxon>
        <taxon>Bacteroidales</taxon>
        <taxon>Bacteroidaceae</taxon>
        <taxon>Bacteroides</taxon>
    </lineage>
</organism>
<proteinExistence type="predicted"/>
<dbReference type="EMBL" id="CACRSU010000048">
    <property type="protein sequence ID" value="VYT45548.1"/>
    <property type="molecule type" value="Genomic_DNA"/>
</dbReference>
<sequence>MLLINVGKVFKKRHPYLLKTFPVSIKSLVLLYKK</sequence>
<protein>
    <submittedName>
        <fullName evidence="1">Uncharacterized protein</fullName>
    </submittedName>
</protein>
<accession>A0A6N2WV49</accession>
<dbReference type="AlphaFoldDB" id="A0A6N2WV49"/>
<evidence type="ECO:0000313" key="1">
    <source>
        <dbReference type="EMBL" id="VYT45548.1"/>
    </source>
</evidence>
<reference evidence="1" key="1">
    <citation type="submission" date="2019-11" db="EMBL/GenBank/DDBJ databases">
        <authorList>
            <person name="Feng L."/>
        </authorList>
    </citation>
    <scope>NUCLEOTIDE SEQUENCE</scope>
    <source>
        <strain evidence="1">BintestinalisLFYP9</strain>
    </source>
</reference>
<name>A0A6N2WV49_9BACE</name>
<gene>
    <name evidence="1" type="ORF">BILFYP9_03824</name>
</gene>